<name>A0ABW6IY65_STRWE</name>
<gene>
    <name evidence="2" type="ORF">ACFQ63_23120</name>
</gene>
<dbReference type="RefSeq" id="WP_386254325.1">
    <property type="nucleotide sequence ID" value="NZ_JBHTRV010000017.1"/>
</dbReference>
<reference evidence="2 3" key="1">
    <citation type="submission" date="2024-09" db="EMBL/GenBank/DDBJ databases">
        <title>The Natural Products Discovery Center: Release of the First 8490 Sequenced Strains for Exploring Actinobacteria Biosynthetic Diversity.</title>
        <authorList>
            <person name="Kalkreuter E."/>
            <person name="Kautsar S.A."/>
            <person name="Yang D."/>
            <person name="Bader C.D."/>
            <person name="Teijaro C.N."/>
            <person name="Fluegel L."/>
            <person name="Davis C.M."/>
            <person name="Simpson J.R."/>
            <person name="Lauterbach L."/>
            <person name="Steele A.D."/>
            <person name="Gui C."/>
            <person name="Meng S."/>
            <person name="Li G."/>
            <person name="Viehrig K."/>
            <person name="Ye F."/>
            <person name="Su P."/>
            <person name="Kiefer A.F."/>
            <person name="Nichols A."/>
            <person name="Cepeda A.J."/>
            <person name="Yan W."/>
            <person name="Fan B."/>
            <person name="Jiang Y."/>
            <person name="Adhikari A."/>
            <person name="Zheng C.-J."/>
            <person name="Schuster L."/>
            <person name="Cowan T.M."/>
            <person name="Smanski M.J."/>
            <person name="Chevrette M.G."/>
            <person name="De Carvalho L.P.S."/>
            <person name="Shen B."/>
        </authorList>
    </citation>
    <scope>NUCLEOTIDE SEQUENCE [LARGE SCALE GENOMIC DNA]</scope>
    <source>
        <strain evidence="2 3">NPDC056472</strain>
    </source>
</reference>
<keyword evidence="3" id="KW-1185">Reference proteome</keyword>
<sequence length="60" mass="6171">MAKGDGTPAPAPTTTASAPSRTGSVRGTRGGADARVEEAPEPGPRDDGPREAGRRKEERQ</sequence>
<evidence type="ECO:0000256" key="1">
    <source>
        <dbReference type="SAM" id="MobiDB-lite"/>
    </source>
</evidence>
<accession>A0ABW6IY65</accession>
<evidence type="ECO:0000313" key="3">
    <source>
        <dbReference type="Proteomes" id="UP001600424"/>
    </source>
</evidence>
<feature type="region of interest" description="Disordered" evidence="1">
    <location>
        <begin position="1"/>
        <end position="60"/>
    </location>
</feature>
<evidence type="ECO:0000313" key="2">
    <source>
        <dbReference type="EMBL" id="MFE5982596.1"/>
    </source>
</evidence>
<protein>
    <submittedName>
        <fullName evidence="2">Uncharacterized protein</fullName>
    </submittedName>
</protein>
<organism evidence="2 3">
    <name type="scientific">Streptomyces wedmorensis</name>
    <dbReference type="NCBI Taxonomy" id="43759"/>
    <lineage>
        <taxon>Bacteria</taxon>
        <taxon>Bacillati</taxon>
        <taxon>Actinomycetota</taxon>
        <taxon>Actinomycetes</taxon>
        <taxon>Kitasatosporales</taxon>
        <taxon>Streptomycetaceae</taxon>
        <taxon>Streptomyces</taxon>
    </lineage>
</organism>
<feature type="compositionally biased region" description="Basic and acidic residues" evidence="1">
    <location>
        <begin position="32"/>
        <end position="60"/>
    </location>
</feature>
<dbReference type="Proteomes" id="UP001600424">
    <property type="component" value="Unassembled WGS sequence"/>
</dbReference>
<dbReference type="EMBL" id="JBHTRV010000017">
    <property type="protein sequence ID" value="MFE5982596.1"/>
    <property type="molecule type" value="Genomic_DNA"/>
</dbReference>
<comment type="caution">
    <text evidence="2">The sequence shown here is derived from an EMBL/GenBank/DDBJ whole genome shotgun (WGS) entry which is preliminary data.</text>
</comment>
<proteinExistence type="predicted"/>
<feature type="compositionally biased region" description="Low complexity" evidence="1">
    <location>
        <begin position="12"/>
        <end position="27"/>
    </location>
</feature>